<dbReference type="InterPro" id="IPR001509">
    <property type="entry name" value="Epimerase_deHydtase"/>
</dbReference>
<accession>M1X273</accession>
<dbReference type="Gene3D" id="3.40.50.720">
    <property type="entry name" value="NAD(P)-binding Rossmann-like Domain"/>
    <property type="match status" value="1"/>
</dbReference>
<dbReference type="STRING" id="1165094.RINTHH_1700"/>
<keyword evidence="2" id="KW-0132">Cell division</keyword>
<gene>
    <name evidence="2" type="ORF">RINTHH_1700</name>
</gene>
<evidence type="ECO:0000313" key="3">
    <source>
        <dbReference type="Proteomes" id="UP000053051"/>
    </source>
</evidence>
<organism evidence="2 3">
    <name type="scientific">Richelia intracellularis HH01</name>
    <dbReference type="NCBI Taxonomy" id="1165094"/>
    <lineage>
        <taxon>Bacteria</taxon>
        <taxon>Bacillati</taxon>
        <taxon>Cyanobacteriota</taxon>
        <taxon>Cyanophyceae</taxon>
        <taxon>Nostocales</taxon>
        <taxon>Nostocaceae</taxon>
        <taxon>Richelia</taxon>
    </lineage>
</organism>
<dbReference type="PANTHER" id="PTHR11092:SF0">
    <property type="entry name" value="EPIMERASE FAMILY PROTEIN SDR39U1"/>
    <property type="match status" value="1"/>
</dbReference>
<feature type="domain" description="NAD-dependent epimerase/dehydratase" evidence="1">
    <location>
        <begin position="3"/>
        <end position="140"/>
    </location>
</feature>
<dbReference type="SUPFAM" id="SSF51735">
    <property type="entry name" value="NAD(P)-binding Rossmann-fold domains"/>
    <property type="match status" value="1"/>
</dbReference>
<evidence type="ECO:0000313" key="2">
    <source>
        <dbReference type="EMBL" id="CCH66325.1"/>
    </source>
</evidence>
<reference evidence="2 3" key="1">
    <citation type="submission" date="2012-05" db="EMBL/GenBank/DDBJ databases">
        <authorList>
            <person name="Hilton J."/>
        </authorList>
    </citation>
    <scope>NUCLEOTIDE SEQUENCE [LARGE SCALE GENOMIC DNA]</scope>
    <source>
        <strain evidence="2 3">HH01</strain>
    </source>
</reference>
<dbReference type="EMBL" id="CAIY01000009">
    <property type="protein sequence ID" value="CCH66325.1"/>
    <property type="molecule type" value="Genomic_DNA"/>
</dbReference>
<keyword evidence="3" id="KW-1185">Reference proteome</keyword>
<dbReference type="PANTHER" id="PTHR11092">
    <property type="entry name" value="SUGAR NUCLEOTIDE EPIMERASE RELATED"/>
    <property type="match status" value="1"/>
</dbReference>
<comment type="caution">
    <text evidence="2">The sequence shown here is derived from an EMBL/GenBank/DDBJ whole genome shotgun (WGS) entry which is preliminary data.</text>
</comment>
<protein>
    <submittedName>
        <fullName evidence="2">Cell division inhibitor</fullName>
    </submittedName>
</protein>
<dbReference type="AlphaFoldDB" id="M1X273"/>
<dbReference type="PROSITE" id="PS51257">
    <property type="entry name" value="PROKAR_LIPOPROTEIN"/>
    <property type="match status" value="1"/>
</dbReference>
<sequence>MKIAVIGATGFVGSCLVVKLQERGCQVVLLTRNPSNARKIFPFLSFPNIEIVKYTPYVLDDWQNTISGCDGIVNLAGESIVDGRWTGEKQQAIRDSRLLTTRNIVTAIANAKYKPGVLVNASAIGYYGISRTARFTETSPPGNDFLAKVCQAWEEEAKK</sequence>
<name>M1X273_9NOST</name>
<dbReference type="InterPro" id="IPR036291">
    <property type="entry name" value="NAD(P)-bd_dom_sf"/>
</dbReference>
<reference evidence="3" key="2">
    <citation type="submission" date="2016-01" db="EMBL/GenBank/DDBJ databases">
        <title>Diatom-associated endosymboitic cyanobacterium lacks core nitrogen metabolism enzymes.</title>
        <authorList>
            <person name="Hilton J.A."/>
            <person name="Foster R.A."/>
            <person name="Tripp H.J."/>
            <person name="Carter B.J."/>
            <person name="Zehr J.P."/>
            <person name="Villareal T.A."/>
        </authorList>
    </citation>
    <scope>NUCLEOTIDE SEQUENCE [LARGE SCALE GENOMIC DNA]</scope>
    <source>
        <strain evidence="3">HH01</strain>
    </source>
</reference>
<dbReference type="Proteomes" id="UP000053051">
    <property type="component" value="Unassembled WGS sequence"/>
</dbReference>
<proteinExistence type="predicted"/>
<dbReference type="GO" id="GO:0051301">
    <property type="term" value="P:cell division"/>
    <property type="evidence" value="ECO:0007669"/>
    <property type="project" value="UniProtKB-KW"/>
</dbReference>
<evidence type="ECO:0000259" key="1">
    <source>
        <dbReference type="Pfam" id="PF01370"/>
    </source>
</evidence>
<keyword evidence="2" id="KW-0131">Cell cycle</keyword>
<dbReference type="Pfam" id="PF01370">
    <property type="entry name" value="Epimerase"/>
    <property type="match status" value="1"/>
</dbReference>